<comment type="caution">
    <text evidence="1">The sequence shown here is derived from an EMBL/GenBank/DDBJ whole genome shotgun (WGS) entry which is preliminary data.</text>
</comment>
<dbReference type="Proteomes" id="UP000479710">
    <property type="component" value="Unassembled WGS sequence"/>
</dbReference>
<dbReference type="AlphaFoldDB" id="A0A6G1D685"/>
<evidence type="ECO:0000313" key="2">
    <source>
        <dbReference type="Proteomes" id="UP000479710"/>
    </source>
</evidence>
<name>A0A6G1D685_9ORYZ</name>
<keyword evidence="2" id="KW-1185">Reference proteome</keyword>
<reference evidence="1 2" key="1">
    <citation type="submission" date="2019-11" db="EMBL/GenBank/DDBJ databases">
        <title>Whole genome sequence of Oryza granulata.</title>
        <authorList>
            <person name="Li W."/>
        </authorList>
    </citation>
    <scope>NUCLEOTIDE SEQUENCE [LARGE SCALE GENOMIC DNA]</scope>
    <source>
        <strain evidence="2">cv. Menghai</strain>
        <tissue evidence="1">Leaf</tissue>
    </source>
</reference>
<gene>
    <name evidence="1" type="ORF">E2562_024739</name>
</gene>
<accession>A0A6G1D685</accession>
<organism evidence="1 2">
    <name type="scientific">Oryza meyeriana var. granulata</name>
    <dbReference type="NCBI Taxonomy" id="110450"/>
    <lineage>
        <taxon>Eukaryota</taxon>
        <taxon>Viridiplantae</taxon>
        <taxon>Streptophyta</taxon>
        <taxon>Embryophyta</taxon>
        <taxon>Tracheophyta</taxon>
        <taxon>Spermatophyta</taxon>
        <taxon>Magnoliopsida</taxon>
        <taxon>Liliopsida</taxon>
        <taxon>Poales</taxon>
        <taxon>Poaceae</taxon>
        <taxon>BOP clade</taxon>
        <taxon>Oryzoideae</taxon>
        <taxon>Oryzeae</taxon>
        <taxon>Oryzinae</taxon>
        <taxon>Oryza</taxon>
        <taxon>Oryza meyeriana</taxon>
    </lineage>
</organism>
<sequence>MAVSANAALRSHLHLSDLEVLTVVSVLACHRPSLPPLPLVVGVPAIFCPADLGRHRRGDCPVMQKQPN</sequence>
<protein>
    <submittedName>
        <fullName evidence="1">Uncharacterized protein</fullName>
    </submittedName>
</protein>
<proteinExistence type="predicted"/>
<evidence type="ECO:0000313" key="1">
    <source>
        <dbReference type="EMBL" id="KAF0908325.1"/>
    </source>
</evidence>
<dbReference type="EMBL" id="SPHZ02000007">
    <property type="protein sequence ID" value="KAF0908325.1"/>
    <property type="molecule type" value="Genomic_DNA"/>
</dbReference>